<name>A0ABD0AMJ8_LIMFE</name>
<reference evidence="1 2" key="1">
    <citation type="submission" date="2021-01" db="EMBL/GenBank/DDBJ databases">
        <title>Development of a method for detection of lactic acid bacteria that cause putrefactive shochu mash.</title>
        <authorList>
            <person name="Takashita H."/>
            <person name="Fujihara E."/>
            <person name="Takayama K."/>
            <person name="Yamamoto H."/>
            <person name="Mizutani M."/>
            <person name="Kajiwara Y."/>
        </authorList>
    </citation>
    <scope>NUCLEOTIDE SEQUENCE [LARGE SCALE GENOMIC DNA]</scope>
    <source>
        <strain evidence="1 2">01-B1</strain>
    </source>
</reference>
<dbReference type="Proteomes" id="UP000653631">
    <property type="component" value="Unassembled WGS sequence"/>
</dbReference>
<dbReference type="EMBL" id="BOLH01000011">
    <property type="protein sequence ID" value="GIC72197.1"/>
    <property type="molecule type" value="Genomic_DNA"/>
</dbReference>
<comment type="caution">
    <text evidence="1">The sequence shown here is derived from an EMBL/GenBank/DDBJ whole genome shotgun (WGS) entry which is preliminary data.</text>
</comment>
<proteinExistence type="predicted"/>
<gene>
    <name evidence="1" type="ORF">LF01B1_12120</name>
</gene>
<dbReference type="AlphaFoldDB" id="A0ABD0AMJ8"/>
<sequence length="72" mass="7500">MGVKARRPLAQQGADHYFVEVVGLLGRGDVGVGIQPNDPQVPTVTPTQIIKGGQADGAVAPHYQNLVRLLGG</sequence>
<protein>
    <submittedName>
        <fullName evidence="1">Uncharacterized protein</fullName>
    </submittedName>
</protein>
<evidence type="ECO:0000313" key="2">
    <source>
        <dbReference type="Proteomes" id="UP000653631"/>
    </source>
</evidence>
<organism evidence="1 2">
    <name type="scientific">Limosilactobacillus fermentum</name>
    <name type="common">Lactobacillus fermentum</name>
    <dbReference type="NCBI Taxonomy" id="1613"/>
    <lineage>
        <taxon>Bacteria</taxon>
        <taxon>Bacillati</taxon>
        <taxon>Bacillota</taxon>
        <taxon>Bacilli</taxon>
        <taxon>Lactobacillales</taxon>
        <taxon>Lactobacillaceae</taxon>
        <taxon>Limosilactobacillus</taxon>
    </lineage>
</organism>
<accession>A0ABD0AMJ8</accession>
<evidence type="ECO:0000313" key="1">
    <source>
        <dbReference type="EMBL" id="GIC72197.1"/>
    </source>
</evidence>